<sequence length="607" mass="67546">MPESLLWINKDSGSAVLSRSSKAETRQIRKHVQHERQLRARAAAQDTAAKSAPTVDKSFHKNKRKDHSKVESTPVALRQPDLRLDTNVQVHSPDHHRSLLSDSLSPTIRSPNTYSNRILQAVSTFPGLEPQELRSLVFFCQRTAPEWSGWRDATFWNKLILQACHMNRSILHGVVALGALHESSEVDGESDECSNLQELALHQSSKASRMAYETAMSDIATLISCVIFICLQNLQDSHTAYQLLKSGHSLTMDIDKRLGSGELMLSDSEKTVLNNFLRPIIERLRMRFCSIVDIPSALALSAAIKRNKIEHRLTLPDIPYCFGNLFEARNKLEEIVDWAQENINPSFLLGEQRSQVQALLANWNAALDDTGITARERYGALITSKKLLRAAALVASILFDTLGTSEECNYDRHVGKFAEIIDLYKDAIGDPVRAPRRTSFGIDSGVIDTLAFVAGRCRDPAIRRSAIDLLAQTNRTEGDLQGCAGSTILQALMELEENGVNATGASDVPESQRLRIWEDHQYWDTGKIQIFFVNWPYDPSLGADVKTASVYLPLKALRTAKEKAAPGSPTGLPNVKYGRGVGAFLEEGTQTYHQITLSSFFMPIPRL</sequence>
<keyword evidence="9" id="KW-1185">Reference proteome</keyword>
<keyword evidence="5" id="KW-0804">Transcription</keyword>
<dbReference type="VEuPathDB" id="FungiDB:Z519_00006"/>
<keyword evidence="6" id="KW-0539">Nucleus</keyword>
<dbReference type="RefSeq" id="XP_016625015.1">
    <property type="nucleotide sequence ID" value="XM_016757766.1"/>
</dbReference>
<proteinExistence type="predicted"/>
<dbReference type="HOGENOM" id="CLU_449790_0_0_1"/>
<dbReference type="AlphaFoldDB" id="A0A0D2F8E4"/>
<dbReference type="Proteomes" id="UP000053789">
    <property type="component" value="Unassembled WGS sequence"/>
</dbReference>
<evidence type="ECO:0000256" key="4">
    <source>
        <dbReference type="ARBA" id="ARBA00023125"/>
    </source>
</evidence>
<dbReference type="GeneID" id="27692934"/>
<dbReference type="PANTHER" id="PTHR36206">
    <property type="entry name" value="ASPERCRYPTIN BIOSYNTHESIS CLUSTER-SPECIFIC TRANSCRIPTION REGULATOR ATNN-RELATED"/>
    <property type="match status" value="1"/>
</dbReference>
<dbReference type="GO" id="GO:0003677">
    <property type="term" value="F:DNA binding"/>
    <property type="evidence" value="ECO:0007669"/>
    <property type="project" value="UniProtKB-KW"/>
</dbReference>
<dbReference type="OrthoDB" id="2593732at2759"/>
<protein>
    <submittedName>
        <fullName evidence="8">Uncharacterized protein</fullName>
    </submittedName>
</protein>
<dbReference type="GO" id="GO:0046872">
    <property type="term" value="F:metal ion binding"/>
    <property type="evidence" value="ECO:0007669"/>
    <property type="project" value="UniProtKB-KW"/>
</dbReference>
<evidence type="ECO:0000313" key="9">
    <source>
        <dbReference type="Proteomes" id="UP000053789"/>
    </source>
</evidence>
<feature type="compositionally biased region" description="Low complexity" evidence="7">
    <location>
        <begin position="40"/>
        <end position="52"/>
    </location>
</feature>
<dbReference type="InterPro" id="IPR021858">
    <property type="entry name" value="Fun_TF"/>
</dbReference>
<keyword evidence="1" id="KW-0479">Metal-binding</keyword>
<dbReference type="EMBL" id="KN846980">
    <property type="protein sequence ID" value="KIW98346.1"/>
    <property type="molecule type" value="Genomic_DNA"/>
</dbReference>
<evidence type="ECO:0000256" key="7">
    <source>
        <dbReference type="SAM" id="MobiDB-lite"/>
    </source>
</evidence>
<evidence type="ECO:0000256" key="2">
    <source>
        <dbReference type="ARBA" id="ARBA00022833"/>
    </source>
</evidence>
<keyword evidence="3" id="KW-0805">Transcription regulation</keyword>
<evidence type="ECO:0000256" key="6">
    <source>
        <dbReference type="ARBA" id="ARBA00023242"/>
    </source>
</evidence>
<evidence type="ECO:0000256" key="5">
    <source>
        <dbReference type="ARBA" id="ARBA00023163"/>
    </source>
</evidence>
<keyword evidence="2" id="KW-0862">Zinc</keyword>
<name>A0A0D2F8E4_CLAB1</name>
<organism evidence="8 9">
    <name type="scientific">Cladophialophora bantiana (strain ATCC 10958 / CBS 173.52 / CDC B-1940 / NIH 8579)</name>
    <name type="common">Xylohypha bantiana</name>
    <dbReference type="NCBI Taxonomy" id="1442370"/>
    <lineage>
        <taxon>Eukaryota</taxon>
        <taxon>Fungi</taxon>
        <taxon>Dikarya</taxon>
        <taxon>Ascomycota</taxon>
        <taxon>Pezizomycotina</taxon>
        <taxon>Eurotiomycetes</taxon>
        <taxon>Chaetothyriomycetidae</taxon>
        <taxon>Chaetothyriales</taxon>
        <taxon>Herpotrichiellaceae</taxon>
        <taxon>Cladophialophora</taxon>
    </lineage>
</organism>
<feature type="region of interest" description="Disordered" evidence="7">
    <location>
        <begin position="18"/>
        <end position="78"/>
    </location>
</feature>
<evidence type="ECO:0000256" key="3">
    <source>
        <dbReference type="ARBA" id="ARBA00023015"/>
    </source>
</evidence>
<keyword evidence="4" id="KW-0238">DNA-binding</keyword>
<evidence type="ECO:0000313" key="8">
    <source>
        <dbReference type="EMBL" id="KIW98346.1"/>
    </source>
</evidence>
<gene>
    <name evidence="8" type="ORF">Z519_00006</name>
</gene>
<dbReference type="Pfam" id="PF11951">
    <property type="entry name" value="Fungal_trans_2"/>
    <property type="match status" value="1"/>
</dbReference>
<reference evidence="8" key="1">
    <citation type="submission" date="2015-01" db="EMBL/GenBank/DDBJ databases">
        <title>The Genome Sequence of Cladophialophora bantiana CBS 173.52.</title>
        <authorList>
            <consortium name="The Broad Institute Genomics Platform"/>
            <person name="Cuomo C."/>
            <person name="de Hoog S."/>
            <person name="Gorbushina A."/>
            <person name="Stielow B."/>
            <person name="Teixiera M."/>
            <person name="Abouelleil A."/>
            <person name="Chapman S.B."/>
            <person name="Priest M."/>
            <person name="Young S.K."/>
            <person name="Wortman J."/>
            <person name="Nusbaum C."/>
            <person name="Birren B."/>
        </authorList>
    </citation>
    <scope>NUCLEOTIDE SEQUENCE [LARGE SCALE GENOMIC DNA]</scope>
    <source>
        <strain evidence="8">CBS 173.52</strain>
    </source>
</reference>
<dbReference type="PANTHER" id="PTHR36206:SF4">
    <property type="entry name" value="HYPOTHETICAL CONSERVED PROTEIN (EUROFUNG)-RELATED"/>
    <property type="match status" value="1"/>
</dbReference>
<evidence type="ECO:0000256" key="1">
    <source>
        <dbReference type="ARBA" id="ARBA00022723"/>
    </source>
</evidence>
<accession>A0A0D2F8E4</accession>
<dbReference type="InterPro" id="IPR052360">
    <property type="entry name" value="Transcr_Regulatory_Proteins"/>
</dbReference>